<evidence type="ECO:0000313" key="2">
    <source>
        <dbReference type="EMBL" id="KLO05509.1"/>
    </source>
</evidence>
<reference evidence="2 3" key="1">
    <citation type="submission" date="2015-04" db="EMBL/GenBank/DDBJ databases">
        <title>Complete genome sequence of Schizopora paradoxa KUC8140, a cosmopolitan wood degrader in East Asia.</title>
        <authorList>
            <consortium name="DOE Joint Genome Institute"/>
            <person name="Min B."/>
            <person name="Park H."/>
            <person name="Jang Y."/>
            <person name="Kim J.-J."/>
            <person name="Kim K.H."/>
            <person name="Pangilinan J."/>
            <person name="Lipzen A."/>
            <person name="Riley R."/>
            <person name="Grigoriev I.V."/>
            <person name="Spatafora J.W."/>
            <person name="Choi I.-G."/>
        </authorList>
    </citation>
    <scope>NUCLEOTIDE SEQUENCE [LARGE SCALE GENOMIC DNA]</scope>
    <source>
        <strain evidence="2 3">KUC8140</strain>
    </source>
</reference>
<dbReference type="AlphaFoldDB" id="A0A0H2R1C2"/>
<gene>
    <name evidence="2" type="ORF">SCHPADRAFT_722988</name>
</gene>
<accession>A0A0H2R1C2</accession>
<keyword evidence="1" id="KW-0732">Signal</keyword>
<name>A0A0H2R1C2_9AGAM</name>
<feature type="signal peptide" evidence="1">
    <location>
        <begin position="1"/>
        <end position="25"/>
    </location>
</feature>
<sequence length="112" mass="12337">MCCASPARLLPPSAFLLLPLPSLLSRCTCTFSWHVCRPAALWVRIADGRASSSRVPLSDERWRADPFPRPLVPRPPVRRPANDAVLLDLRAVGSCMSSWGYEHGVDGVRMAV</sequence>
<dbReference type="InParanoid" id="A0A0H2R1C2"/>
<evidence type="ECO:0008006" key="4">
    <source>
        <dbReference type="Google" id="ProtNLM"/>
    </source>
</evidence>
<evidence type="ECO:0000256" key="1">
    <source>
        <dbReference type="SAM" id="SignalP"/>
    </source>
</evidence>
<proteinExistence type="predicted"/>
<evidence type="ECO:0000313" key="3">
    <source>
        <dbReference type="Proteomes" id="UP000053477"/>
    </source>
</evidence>
<organism evidence="2 3">
    <name type="scientific">Schizopora paradoxa</name>
    <dbReference type="NCBI Taxonomy" id="27342"/>
    <lineage>
        <taxon>Eukaryota</taxon>
        <taxon>Fungi</taxon>
        <taxon>Dikarya</taxon>
        <taxon>Basidiomycota</taxon>
        <taxon>Agaricomycotina</taxon>
        <taxon>Agaricomycetes</taxon>
        <taxon>Hymenochaetales</taxon>
        <taxon>Schizoporaceae</taxon>
        <taxon>Schizopora</taxon>
    </lineage>
</organism>
<dbReference type="EMBL" id="KQ086298">
    <property type="protein sequence ID" value="KLO05509.1"/>
    <property type="molecule type" value="Genomic_DNA"/>
</dbReference>
<feature type="chain" id="PRO_5005201490" description="Secreted protein" evidence="1">
    <location>
        <begin position="26"/>
        <end position="112"/>
    </location>
</feature>
<keyword evidence="3" id="KW-1185">Reference proteome</keyword>
<protein>
    <recommendedName>
        <fullName evidence="4">Secreted protein</fullName>
    </recommendedName>
</protein>
<dbReference type="Proteomes" id="UP000053477">
    <property type="component" value="Unassembled WGS sequence"/>
</dbReference>